<sequence>MIALSLVKQQLRVFHDDEDELIQGYTDAALSTFESWTNRILIDPANALPDPPGNAIALSKSIRQGALLLIGHWYANRETVAVGVSAVELPLATNALWKPHRWVNV</sequence>
<gene>
    <name evidence="1" type="ORF">GHO29_16565</name>
</gene>
<dbReference type="AlphaFoldDB" id="A0A7X1Y0D8"/>
<dbReference type="Proteomes" id="UP000437970">
    <property type="component" value="Unassembled WGS sequence"/>
</dbReference>
<protein>
    <submittedName>
        <fullName evidence="1">Phage gp6-like head-tail connector protein</fullName>
    </submittedName>
</protein>
<dbReference type="NCBIfam" id="TIGR01560">
    <property type="entry name" value="put_DNA_pack"/>
    <property type="match status" value="1"/>
</dbReference>
<comment type="caution">
    <text evidence="1">The sequence shown here is derived from an EMBL/GenBank/DDBJ whole genome shotgun (WGS) entry which is preliminary data.</text>
</comment>
<evidence type="ECO:0000313" key="2">
    <source>
        <dbReference type="Proteomes" id="UP000437970"/>
    </source>
</evidence>
<dbReference type="CDD" id="cd08054">
    <property type="entry name" value="gp6"/>
    <property type="match status" value="1"/>
</dbReference>
<dbReference type="InterPro" id="IPR006450">
    <property type="entry name" value="Phage_HK97_gp6-like"/>
</dbReference>
<dbReference type="RefSeq" id="WP_153380559.1">
    <property type="nucleotide sequence ID" value="NZ_WIVW01000024.1"/>
</dbReference>
<accession>A0A7X1Y0D8</accession>
<evidence type="ECO:0000313" key="1">
    <source>
        <dbReference type="EMBL" id="MQU28092.1"/>
    </source>
</evidence>
<organism evidence="1 2">
    <name type="scientific">Pseudomonas helleri</name>
    <dbReference type="NCBI Taxonomy" id="1608996"/>
    <lineage>
        <taxon>Bacteria</taxon>
        <taxon>Pseudomonadati</taxon>
        <taxon>Pseudomonadota</taxon>
        <taxon>Gammaproteobacteria</taxon>
        <taxon>Pseudomonadales</taxon>
        <taxon>Pseudomonadaceae</taxon>
        <taxon>Pseudomonas</taxon>
    </lineage>
</organism>
<reference evidence="1 2" key="1">
    <citation type="submission" date="2019-10" db="EMBL/GenBank/DDBJ databases">
        <title>Evaluation of single-gene subtyping targets for Pseudomonas.</title>
        <authorList>
            <person name="Reichler S.J."/>
            <person name="Orsi R.H."/>
            <person name="Wiedmann M."/>
            <person name="Martin N.H."/>
            <person name="Murphy S.I."/>
        </authorList>
    </citation>
    <scope>NUCLEOTIDE SEQUENCE [LARGE SCALE GENOMIC DNA]</scope>
    <source>
        <strain evidence="1 2">FSL R10-1984</strain>
    </source>
</reference>
<name>A0A7X1Y0D8_9PSED</name>
<dbReference type="Gene3D" id="1.10.3230.30">
    <property type="entry name" value="Phage gp6-like head-tail connector protein"/>
    <property type="match status" value="1"/>
</dbReference>
<dbReference type="EMBL" id="WIVW01000024">
    <property type="protein sequence ID" value="MQU28092.1"/>
    <property type="molecule type" value="Genomic_DNA"/>
</dbReference>
<proteinExistence type="predicted"/>
<dbReference type="Pfam" id="PF05135">
    <property type="entry name" value="Phage_connect_1"/>
    <property type="match status" value="1"/>
</dbReference>
<dbReference type="InterPro" id="IPR021146">
    <property type="entry name" value="Phage_gp6-like_head-tail"/>
</dbReference>